<comment type="pathway">
    <text evidence="7">Cofactor biosynthesis; tetrahydrofolate biosynthesis; 4-aminobenzoate from chorismate: step 2/2.</text>
</comment>
<dbReference type="InterPro" id="IPR043132">
    <property type="entry name" value="BCAT-like_C"/>
</dbReference>
<dbReference type="OrthoDB" id="9805628at2"/>
<dbReference type="InterPro" id="IPR017824">
    <property type="entry name" value="Aminodeoxychorismate_lyase_IV"/>
</dbReference>
<dbReference type="InterPro" id="IPR036038">
    <property type="entry name" value="Aminotransferase-like"/>
</dbReference>
<evidence type="ECO:0000256" key="3">
    <source>
        <dbReference type="ARBA" id="ARBA00011738"/>
    </source>
</evidence>
<keyword evidence="5" id="KW-0289">Folate biosynthesis</keyword>
<proteinExistence type="inferred from homology"/>
<comment type="similarity">
    <text evidence="2">Belongs to the class-IV pyridoxal-phosphate-dependent aminotransferase family.</text>
</comment>
<keyword evidence="4" id="KW-0663">Pyridoxal phosphate</keyword>
<sequence>MSRRILIGDRRVDTIDPADRGLAYGDGLFETMRAHRGAVPWWDAHWARLVRGAGRLRLPVPDPARTKQEAEALLDGRDAVLKLLLTRGAGGRGYAPPESAEPMLVLSVHDLPPASPAEGLSLCWCDIRLAVQPALAGLKHSNRLEQVLARMEWDDPAIHEGLVRSSEGDVVCATAANLFILRDGSWHTPPLDRCGVAGVCRAWAMEALGAVETRLDVTDVETAEAIFLCNAVRGILPVARLGARCWAPHPQISALQARLAVEVPAFAAAFTMERS</sequence>
<dbReference type="PANTHER" id="PTHR42743:SF2">
    <property type="entry name" value="AMINODEOXYCHORISMATE LYASE"/>
    <property type="match status" value="1"/>
</dbReference>
<evidence type="ECO:0000256" key="5">
    <source>
        <dbReference type="ARBA" id="ARBA00022909"/>
    </source>
</evidence>
<evidence type="ECO:0000256" key="7">
    <source>
        <dbReference type="ARBA" id="ARBA00035633"/>
    </source>
</evidence>
<dbReference type="EMBL" id="CP041242">
    <property type="protein sequence ID" value="QDH70512.1"/>
    <property type="molecule type" value="Genomic_DNA"/>
</dbReference>
<keyword evidence="6 11" id="KW-0456">Lyase</keyword>
<name>A0A514BSZ3_9GAMM</name>
<evidence type="ECO:0000256" key="8">
    <source>
        <dbReference type="ARBA" id="ARBA00035676"/>
    </source>
</evidence>
<dbReference type="GO" id="GO:0030170">
    <property type="term" value="F:pyridoxal phosphate binding"/>
    <property type="evidence" value="ECO:0007669"/>
    <property type="project" value="InterPro"/>
</dbReference>
<dbReference type="RefSeq" id="WP_141623847.1">
    <property type="nucleotide sequence ID" value="NZ_CP041242.1"/>
</dbReference>
<protein>
    <recommendedName>
        <fullName evidence="8 10">Aminodeoxychorismate lyase</fullName>
        <ecNumber evidence="8 10">4.1.3.38</ecNumber>
    </recommendedName>
</protein>
<dbReference type="InterPro" id="IPR001544">
    <property type="entry name" value="Aminotrans_IV"/>
</dbReference>
<dbReference type="Proteomes" id="UP000317199">
    <property type="component" value="Chromosome"/>
</dbReference>
<dbReference type="CDD" id="cd01559">
    <property type="entry name" value="ADCL_like"/>
    <property type="match status" value="1"/>
</dbReference>
<evidence type="ECO:0000256" key="4">
    <source>
        <dbReference type="ARBA" id="ARBA00022898"/>
    </source>
</evidence>
<dbReference type="Gene3D" id="3.20.10.10">
    <property type="entry name" value="D-amino Acid Aminotransferase, subunit A, domain 2"/>
    <property type="match status" value="1"/>
</dbReference>
<accession>A0A514BSZ3</accession>
<evidence type="ECO:0000256" key="1">
    <source>
        <dbReference type="ARBA" id="ARBA00001933"/>
    </source>
</evidence>
<dbReference type="GO" id="GO:0005829">
    <property type="term" value="C:cytosol"/>
    <property type="evidence" value="ECO:0007669"/>
    <property type="project" value="TreeGrafter"/>
</dbReference>
<dbReference type="KEGG" id="lyj:FKV23_10780"/>
<dbReference type="GO" id="GO:0008696">
    <property type="term" value="F:4-amino-4-deoxychorismate lyase activity"/>
    <property type="evidence" value="ECO:0007669"/>
    <property type="project" value="UniProtKB-UniRule"/>
</dbReference>
<dbReference type="Gene3D" id="3.30.470.10">
    <property type="match status" value="1"/>
</dbReference>
<evidence type="ECO:0000313" key="12">
    <source>
        <dbReference type="Proteomes" id="UP000317199"/>
    </source>
</evidence>
<dbReference type="PANTHER" id="PTHR42743">
    <property type="entry name" value="AMINO-ACID AMINOTRANSFERASE"/>
    <property type="match status" value="1"/>
</dbReference>
<dbReference type="InterPro" id="IPR043131">
    <property type="entry name" value="BCAT-like_N"/>
</dbReference>
<dbReference type="GO" id="GO:0008153">
    <property type="term" value="P:4-aminobenzoate biosynthetic process"/>
    <property type="evidence" value="ECO:0007669"/>
    <property type="project" value="UniProtKB-UniRule"/>
</dbReference>
<keyword evidence="12" id="KW-1185">Reference proteome</keyword>
<dbReference type="Pfam" id="PF01063">
    <property type="entry name" value="Aminotran_4"/>
    <property type="match status" value="1"/>
</dbReference>
<evidence type="ECO:0000256" key="6">
    <source>
        <dbReference type="ARBA" id="ARBA00023239"/>
    </source>
</evidence>
<comment type="catalytic activity">
    <reaction evidence="9">
        <text>4-amino-4-deoxychorismate = 4-aminobenzoate + pyruvate + H(+)</text>
        <dbReference type="Rhea" id="RHEA:16201"/>
        <dbReference type="ChEBI" id="CHEBI:15361"/>
        <dbReference type="ChEBI" id="CHEBI:15378"/>
        <dbReference type="ChEBI" id="CHEBI:17836"/>
        <dbReference type="ChEBI" id="CHEBI:58406"/>
        <dbReference type="EC" id="4.1.3.38"/>
    </reaction>
</comment>
<comment type="cofactor">
    <cofactor evidence="1">
        <name>pyridoxal 5'-phosphate</name>
        <dbReference type="ChEBI" id="CHEBI:597326"/>
    </cofactor>
</comment>
<evidence type="ECO:0000256" key="2">
    <source>
        <dbReference type="ARBA" id="ARBA00009320"/>
    </source>
</evidence>
<dbReference type="AlphaFoldDB" id="A0A514BSZ3"/>
<evidence type="ECO:0000313" key="11">
    <source>
        <dbReference type="EMBL" id="QDH70512.1"/>
    </source>
</evidence>
<organism evidence="11 12">
    <name type="scientific">Marilutibacter alkalisoli</name>
    <dbReference type="NCBI Taxonomy" id="2591633"/>
    <lineage>
        <taxon>Bacteria</taxon>
        <taxon>Pseudomonadati</taxon>
        <taxon>Pseudomonadota</taxon>
        <taxon>Gammaproteobacteria</taxon>
        <taxon>Lysobacterales</taxon>
        <taxon>Lysobacteraceae</taxon>
        <taxon>Marilutibacter</taxon>
    </lineage>
</organism>
<comment type="subunit">
    <text evidence="3">Homodimer.</text>
</comment>
<dbReference type="NCBIfam" id="TIGR03461">
    <property type="entry name" value="pabC_Proteo"/>
    <property type="match status" value="1"/>
</dbReference>
<dbReference type="SUPFAM" id="SSF56752">
    <property type="entry name" value="D-aminoacid aminotransferase-like PLP-dependent enzymes"/>
    <property type="match status" value="1"/>
</dbReference>
<gene>
    <name evidence="11" type="primary">pabC</name>
    <name evidence="11" type="ORF">FKV23_10780</name>
</gene>
<dbReference type="EC" id="4.1.3.38" evidence="8 10"/>
<dbReference type="InterPro" id="IPR050571">
    <property type="entry name" value="Class-IV_PLP-Dep_Aminotrnsfr"/>
</dbReference>
<evidence type="ECO:0000256" key="9">
    <source>
        <dbReference type="ARBA" id="ARBA00049529"/>
    </source>
</evidence>
<evidence type="ECO:0000256" key="10">
    <source>
        <dbReference type="NCBIfam" id="TIGR03461"/>
    </source>
</evidence>
<dbReference type="GO" id="GO:0046656">
    <property type="term" value="P:folic acid biosynthetic process"/>
    <property type="evidence" value="ECO:0007669"/>
    <property type="project" value="UniProtKB-KW"/>
</dbReference>
<reference evidence="11 12" key="1">
    <citation type="submission" date="2019-06" db="EMBL/GenBank/DDBJ databases">
        <title>Lysobacter alkalisoli sp. nov. isolated from saline-alkali soil.</title>
        <authorList>
            <person name="Sun J.-Q."/>
            <person name="Xu L."/>
        </authorList>
    </citation>
    <scope>NUCLEOTIDE SEQUENCE [LARGE SCALE GENOMIC DNA]</scope>
    <source>
        <strain evidence="11 12">SJ-36</strain>
    </source>
</reference>